<keyword evidence="1" id="KW-0472">Membrane</keyword>
<evidence type="ECO:0008006" key="4">
    <source>
        <dbReference type="Google" id="ProtNLM"/>
    </source>
</evidence>
<dbReference type="EMBL" id="KQ483472">
    <property type="protein sequence ID" value="KYP49640.1"/>
    <property type="molecule type" value="Genomic_DNA"/>
</dbReference>
<feature type="transmembrane region" description="Helical" evidence="1">
    <location>
        <begin position="22"/>
        <end position="41"/>
    </location>
</feature>
<name>A0A151S494_CAJCA</name>
<protein>
    <recommendedName>
        <fullName evidence="4">DDE Tnp4 domain-containing protein</fullName>
    </recommendedName>
</protein>
<keyword evidence="1" id="KW-0812">Transmembrane</keyword>
<dbReference type="Gramene" id="C.cajan_26667.t">
    <property type="protein sequence ID" value="C.cajan_26667.t"/>
    <property type="gene ID" value="C.cajan_26667"/>
</dbReference>
<evidence type="ECO:0000313" key="2">
    <source>
        <dbReference type="EMBL" id="KYP49640.1"/>
    </source>
</evidence>
<dbReference type="Proteomes" id="UP000075243">
    <property type="component" value="Unassembled WGS sequence"/>
</dbReference>
<organism evidence="2 3">
    <name type="scientific">Cajanus cajan</name>
    <name type="common">Pigeon pea</name>
    <name type="synonym">Cajanus indicus</name>
    <dbReference type="NCBI Taxonomy" id="3821"/>
    <lineage>
        <taxon>Eukaryota</taxon>
        <taxon>Viridiplantae</taxon>
        <taxon>Streptophyta</taxon>
        <taxon>Embryophyta</taxon>
        <taxon>Tracheophyta</taxon>
        <taxon>Spermatophyta</taxon>
        <taxon>Magnoliopsida</taxon>
        <taxon>eudicotyledons</taxon>
        <taxon>Gunneridae</taxon>
        <taxon>Pentapetalae</taxon>
        <taxon>rosids</taxon>
        <taxon>fabids</taxon>
        <taxon>Fabales</taxon>
        <taxon>Fabaceae</taxon>
        <taxon>Papilionoideae</taxon>
        <taxon>50 kb inversion clade</taxon>
        <taxon>NPAAA clade</taxon>
        <taxon>indigoferoid/millettioid clade</taxon>
        <taxon>Phaseoleae</taxon>
        <taxon>Cajanus</taxon>
    </lineage>
</organism>
<keyword evidence="3" id="KW-1185">Reference proteome</keyword>
<keyword evidence="1" id="KW-1133">Transmembrane helix</keyword>
<sequence>PVNENEDFNLYYTSLRNVIERIFSIVKSCFIIFKLGSLFLFKTKILHNLFHKECRSDEYSIELVDKFSFLILLVNENYNFKHIVQFQMYERKCVNALRANIT</sequence>
<evidence type="ECO:0000313" key="3">
    <source>
        <dbReference type="Proteomes" id="UP000075243"/>
    </source>
</evidence>
<gene>
    <name evidence="2" type="ORF">KK1_028611</name>
</gene>
<proteinExistence type="predicted"/>
<evidence type="ECO:0000256" key="1">
    <source>
        <dbReference type="SAM" id="Phobius"/>
    </source>
</evidence>
<reference evidence="2" key="1">
    <citation type="journal article" date="2012" name="Nat. Biotechnol.">
        <title>Draft genome sequence of pigeonpea (Cajanus cajan), an orphan legume crop of resource-poor farmers.</title>
        <authorList>
            <person name="Varshney R.K."/>
            <person name="Chen W."/>
            <person name="Li Y."/>
            <person name="Bharti A.K."/>
            <person name="Saxena R.K."/>
            <person name="Schlueter J.A."/>
            <person name="Donoghue M.T."/>
            <person name="Azam S."/>
            <person name="Fan G."/>
            <person name="Whaley A.M."/>
            <person name="Farmer A.D."/>
            <person name="Sheridan J."/>
            <person name="Iwata A."/>
            <person name="Tuteja R."/>
            <person name="Penmetsa R.V."/>
            <person name="Wu W."/>
            <person name="Upadhyaya H.D."/>
            <person name="Yang S.P."/>
            <person name="Shah T."/>
            <person name="Saxena K.B."/>
            <person name="Michael T."/>
            <person name="McCombie W.R."/>
            <person name="Yang B."/>
            <person name="Zhang G."/>
            <person name="Yang H."/>
            <person name="Wang J."/>
            <person name="Spillane C."/>
            <person name="Cook D.R."/>
            <person name="May G.D."/>
            <person name="Xu X."/>
            <person name="Jackson S.A."/>
        </authorList>
    </citation>
    <scope>NUCLEOTIDE SEQUENCE [LARGE SCALE GENOMIC DNA]</scope>
</reference>
<accession>A0A151S494</accession>
<feature type="non-terminal residue" evidence="2">
    <location>
        <position position="1"/>
    </location>
</feature>
<dbReference type="AlphaFoldDB" id="A0A151S494"/>